<name>A0A0D5LMZ1_MAREN</name>
<feature type="domain" description="NAD-dependent epimerase/dehydratase" evidence="11">
    <location>
        <begin position="3"/>
        <end position="252"/>
    </location>
</feature>
<protein>
    <recommendedName>
        <fullName evidence="6 10">UDP-glucose 4-epimerase</fullName>
        <ecNumber evidence="5 10">5.1.3.2</ecNumber>
    </recommendedName>
</protein>
<sequence>MAILVTGGAGYVGSHMAHALVDRGEKVVVLDDLSTGHRELVPEAAKLVQGDIADTKMVTKLITEEGINAIAHFAGSIVVSDSVSDPLTYYDNNTVKSRALIAAAVEAKIEAFLFSSTAAVYGEPGVDLLDEEQNLQPVSPYGWSKLMTEVMLRDSARAYGLKYAALRYFNVAGADPQGRTGETREHATHLIEIAAQAATGRRNRMQIFGTDYPTPDGTCLRDYIHVTDLIDAHVKALMHLLNGGDNFVANCGYGHGFSVLEVVDAIKRVSGVDFRVDLAERRPGDPPALVADNARVRDILGWEPKYDDLDTIVKHALAWEDQLVKGRVKL</sequence>
<dbReference type="PANTHER" id="PTHR43725">
    <property type="entry name" value="UDP-GLUCOSE 4-EPIMERASE"/>
    <property type="match status" value="1"/>
</dbReference>
<comment type="cofactor">
    <cofactor evidence="2 10">
        <name>NAD(+)</name>
        <dbReference type="ChEBI" id="CHEBI:57540"/>
    </cofactor>
</comment>
<dbReference type="SUPFAM" id="SSF51735">
    <property type="entry name" value="NAD(P)-binding Rossmann-fold domains"/>
    <property type="match status" value="1"/>
</dbReference>
<accession>A0A0D5LMZ1</accession>
<evidence type="ECO:0000256" key="9">
    <source>
        <dbReference type="ARBA" id="ARBA00023277"/>
    </source>
</evidence>
<evidence type="ECO:0000256" key="1">
    <source>
        <dbReference type="ARBA" id="ARBA00000083"/>
    </source>
</evidence>
<dbReference type="InterPro" id="IPR036291">
    <property type="entry name" value="NAD(P)-bd_dom_sf"/>
</dbReference>
<dbReference type="Gene3D" id="3.90.25.10">
    <property type="entry name" value="UDP-galactose 4-epimerase, domain 1"/>
    <property type="match status" value="1"/>
</dbReference>
<comment type="pathway">
    <text evidence="3 10">Carbohydrate metabolism; galactose metabolism.</text>
</comment>
<dbReference type="PANTHER" id="PTHR43725:SF53">
    <property type="entry name" value="UDP-ARABINOSE 4-EPIMERASE 1"/>
    <property type="match status" value="1"/>
</dbReference>
<dbReference type="Pfam" id="PF01370">
    <property type="entry name" value="Epimerase"/>
    <property type="match status" value="1"/>
</dbReference>
<dbReference type="OrthoDB" id="9801785at2"/>
<evidence type="ECO:0000256" key="3">
    <source>
        <dbReference type="ARBA" id="ARBA00004947"/>
    </source>
</evidence>
<keyword evidence="8 10" id="KW-0413">Isomerase</keyword>
<reference evidence="12 13" key="1">
    <citation type="journal article" date="2015" name="Genome Announc.">
        <title>Complete genome sequence of Martelella endophytica YC6887, which has antifungal activity associated with a halophyte.</title>
        <authorList>
            <person name="Khan A."/>
            <person name="Khan H."/>
            <person name="Chung E.J."/>
            <person name="Hossain M.T."/>
            <person name="Chung Y.R."/>
        </authorList>
    </citation>
    <scope>NUCLEOTIDE SEQUENCE [LARGE SCALE GENOMIC DNA]</scope>
    <source>
        <strain evidence="12">YC6887</strain>
    </source>
</reference>
<dbReference type="Gene3D" id="3.40.50.720">
    <property type="entry name" value="NAD(P)-binding Rossmann-like Domain"/>
    <property type="match status" value="1"/>
</dbReference>
<dbReference type="InterPro" id="IPR001509">
    <property type="entry name" value="Epimerase_deHydtase"/>
</dbReference>
<evidence type="ECO:0000256" key="6">
    <source>
        <dbReference type="ARBA" id="ARBA00018569"/>
    </source>
</evidence>
<evidence type="ECO:0000256" key="10">
    <source>
        <dbReference type="RuleBase" id="RU366046"/>
    </source>
</evidence>
<keyword evidence="9 10" id="KW-0119">Carbohydrate metabolism</keyword>
<dbReference type="GO" id="GO:0003978">
    <property type="term" value="F:UDP-glucose 4-epimerase activity"/>
    <property type="evidence" value="ECO:0007669"/>
    <property type="project" value="UniProtKB-UniRule"/>
</dbReference>
<comment type="similarity">
    <text evidence="4 10">Belongs to the NAD(P)-dependent epimerase/dehydratase family.</text>
</comment>
<dbReference type="STRING" id="1486262.TM49_06990"/>
<keyword evidence="13" id="KW-1185">Reference proteome</keyword>
<dbReference type="NCBIfam" id="TIGR01179">
    <property type="entry name" value="galE"/>
    <property type="match status" value="1"/>
</dbReference>
<dbReference type="CDD" id="cd05247">
    <property type="entry name" value="UDP_G4E_1_SDR_e"/>
    <property type="match status" value="1"/>
</dbReference>
<dbReference type="InterPro" id="IPR005886">
    <property type="entry name" value="UDP_G4E"/>
</dbReference>
<dbReference type="EC" id="5.1.3.2" evidence="5 10"/>
<dbReference type="AlphaFoldDB" id="A0A0D5LMZ1"/>
<organism evidence="12 13">
    <name type="scientific">Martelella endophytica</name>
    <dbReference type="NCBI Taxonomy" id="1486262"/>
    <lineage>
        <taxon>Bacteria</taxon>
        <taxon>Pseudomonadati</taxon>
        <taxon>Pseudomonadota</taxon>
        <taxon>Alphaproteobacteria</taxon>
        <taxon>Hyphomicrobiales</taxon>
        <taxon>Aurantimonadaceae</taxon>
        <taxon>Martelella</taxon>
    </lineage>
</organism>
<comment type="subunit">
    <text evidence="10">Homodimer.</text>
</comment>
<evidence type="ECO:0000256" key="2">
    <source>
        <dbReference type="ARBA" id="ARBA00001911"/>
    </source>
</evidence>
<evidence type="ECO:0000313" key="12">
    <source>
        <dbReference type="EMBL" id="AJY45496.1"/>
    </source>
</evidence>
<evidence type="ECO:0000313" key="13">
    <source>
        <dbReference type="Proteomes" id="UP000032611"/>
    </source>
</evidence>
<keyword evidence="7 10" id="KW-0520">NAD</keyword>
<dbReference type="RefSeq" id="WP_045680167.1">
    <property type="nucleotide sequence ID" value="NZ_CP010803.1"/>
</dbReference>
<evidence type="ECO:0000256" key="5">
    <source>
        <dbReference type="ARBA" id="ARBA00013189"/>
    </source>
</evidence>
<dbReference type="EMBL" id="CP010803">
    <property type="protein sequence ID" value="AJY45496.1"/>
    <property type="molecule type" value="Genomic_DNA"/>
</dbReference>
<dbReference type="KEGG" id="mey:TM49_06990"/>
<dbReference type="Proteomes" id="UP000032611">
    <property type="component" value="Chromosome"/>
</dbReference>
<evidence type="ECO:0000259" key="11">
    <source>
        <dbReference type="Pfam" id="PF01370"/>
    </source>
</evidence>
<dbReference type="HOGENOM" id="CLU_007383_1_10_5"/>
<dbReference type="GO" id="GO:0033499">
    <property type="term" value="P:galactose catabolic process via UDP-galactose, Leloir pathway"/>
    <property type="evidence" value="ECO:0007669"/>
    <property type="project" value="TreeGrafter"/>
</dbReference>
<gene>
    <name evidence="12" type="ORF">TM49_06990</name>
</gene>
<comment type="catalytic activity">
    <reaction evidence="1 10">
        <text>UDP-alpha-D-glucose = UDP-alpha-D-galactose</text>
        <dbReference type="Rhea" id="RHEA:22168"/>
        <dbReference type="ChEBI" id="CHEBI:58885"/>
        <dbReference type="ChEBI" id="CHEBI:66914"/>
        <dbReference type="EC" id="5.1.3.2"/>
    </reaction>
</comment>
<evidence type="ECO:0000256" key="4">
    <source>
        <dbReference type="ARBA" id="ARBA00007637"/>
    </source>
</evidence>
<dbReference type="PATRIC" id="fig|1486262.3.peg.1439"/>
<dbReference type="UniPathway" id="UPA00214"/>
<evidence type="ECO:0000256" key="7">
    <source>
        <dbReference type="ARBA" id="ARBA00023027"/>
    </source>
</evidence>
<proteinExistence type="inferred from homology"/>
<evidence type="ECO:0000256" key="8">
    <source>
        <dbReference type="ARBA" id="ARBA00023235"/>
    </source>
</evidence>